<protein>
    <recommendedName>
        <fullName evidence="3">C1q domain-containing protein</fullName>
    </recommendedName>
</protein>
<dbReference type="SUPFAM" id="SSF49842">
    <property type="entry name" value="TNF-like"/>
    <property type="match status" value="1"/>
</dbReference>
<dbReference type="Proteomes" id="UP000535838">
    <property type="component" value="Unassembled WGS sequence"/>
</dbReference>
<proteinExistence type="predicted"/>
<evidence type="ECO:0000313" key="2">
    <source>
        <dbReference type="Proteomes" id="UP000535838"/>
    </source>
</evidence>
<evidence type="ECO:0000313" key="1">
    <source>
        <dbReference type="EMBL" id="MBB6633570.1"/>
    </source>
</evidence>
<organism evidence="1 2">
    <name type="scientific">Cohnella thailandensis</name>
    <dbReference type="NCBI Taxonomy" id="557557"/>
    <lineage>
        <taxon>Bacteria</taxon>
        <taxon>Bacillati</taxon>
        <taxon>Bacillota</taxon>
        <taxon>Bacilli</taxon>
        <taxon>Bacillales</taxon>
        <taxon>Paenibacillaceae</taxon>
        <taxon>Cohnella</taxon>
    </lineage>
</organism>
<dbReference type="EMBL" id="JACJVQ010000005">
    <property type="protein sequence ID" value="MBB6633570.1"/>
    <property type="molecule type" value="Genomic_DNA"/>
</dbReference>
<comment type="caution">
    <text evidence="1">The sequence shown here is derived from an EMBL/GenBank/DDBJ whole genome shotgun (WGS) entry which is preliminary data.</text>
</comment>
<sequence length="905" mass="93885">MAYNGKTNWQFGDTVTETDLNRIEQGIKTLDLDKAGYADLNGAIQAKSVDGAVRVATTANITLSGLQTIDGVALAAGDRVLVKNQTTGSQNGIYVASASTWTRAADADTTAKIAAGIRVYVREGTVCGGKTFDMSNTSAVTLGTTAITFVQSSGAGSATDTVIGSRAISDATAPTGDSGTVTTLFGWLANMIKSITGGATWRTAPPTTLTSAKSHIDATTGIHGATSSAAASTLIQRDASGRAQVAAPSAAADIARKDTVDAAITTAANDATTKANAVQTNLTTHSNLTAASIHGSTDAATASRLVHRDSSGRAKFAGPLADSDAATKGYVDETSMPTPVRVATTANITLSGTQTIDGIAVVAGDRVLVKNQTTGSQNGIYTVASAAWTRANDADTAAKLKSGMLVRVAEGMANGTTSWGLTTTGTITVGTTALTFSQAGAPPDGTTLEFSGKTIRIKDGGITDAKIGNRTINDAIAVGTTDTDTVTNLFSKIGAMIRAVTGKADWHTAPAISLETVNSRLNQAVNTTSSPTFEDINVVTVPKRTTDAFTIWVRPDGNDANTGFANTAAGAKKTIAGAIASIPQMVNNTVTIDIADGTYPEQVWIDGFHGKGGFEIVGNETTPANVKMNGWIVINNRININIKGMTNVSTNNNVYAVRSYVRCVQFNTTVSATANFAFEAAEDAVVTADNCVISNRQAAFRAIGPGSHVYGYNCTGSGNASTIYAQSGGRVDTNGNVPTATGADWIDRGIANRGFGVLNPWGENTRDYRPAARGKVSAIQNFPTGTWTKVAYAFEEYDHLGNYDATLSRFTVPQAGIYQVHAGIGLAPNVSGVEYVLKIFLNNSADRTLNHMRPGSSGAVTIAGSGTIRLLAGDFLEIYLIHQLGSTLPSYQDGTTGFFEVVRIA</sequence>
<dbReference type="AlphaFoldDB" id="A0A841SUL6"/>
<keyword evidence="2" id="KW-1185">Reference proteome</keyword>
<dbReference type="SUPFAM" id="SSF51126">
    <property type="entry name" value="Pectin lyase-like"/>
    <property type="match status" value="1"/>
</dbReference>
<dbReference type="Gene3D" id="2.60.120.40">
    <property type="match status" value="1"/>
</dbReference>
<name>A0A841SUL6_9BACL</name>
<dbReference type="InterPro" id="IPR011050">
    <property type="entry name" value="Pectin_lyase_fold/virulence"/>
</dbReference>
<dbReference type="InterPro" id="IPR008983">
    <property type="entry name" value="Tumour_necrosis_fac-like_dom"/>
</dbReference>
<gene>
    <name evidence="1" type="ORF">H7B67_05580</name>
</gene>
<evidence type="ECO:0008006" key="3">
    <source>
        <dbReference type="Google" id="ProtNLM"/>
    </source>
</evidence>
<reference evidence="1 2" key="1">
    <citation type="submission" date="2020-08" db="EMBL/GenBank/DDBJ databases">
        <title>Cohnella phylogeny.</title>
        <authorList>
            <person name="Dunlap C."/>
        </authorList>
    </citation>
    <scope>NUCLEOTIDE SEQUENCE [LARGE SCALE GENOMIC DNA]</scope>
    <source>
        <strain evidence="1 2">DSM 25241</strain>
    </source>
</reference>
<accession>A0A841SUL6</accession>
<dbReference type="RefSeq" id="WP_185118808.1">
    <property type="nucleotide sequence ID" value="NZ_JACJVQ010000005.1"/>
</dbReference>